<feature type="binding site" evidence="8">
    <location>
        <position position="423"/>
    </location>
    <ligand>
        <name>Zn(2+)</name>
        <dbReference type="ChEBI" id="CHEBI:29105"/>
        <label>1</label>
    </ligand>
</feature>
<keyword evidence="7 8" id="KW-0238">DNA-binding</keyword>
<comment type="caution">
    <text evidence="11">The sequence shown here is derived from an EMBL/GenBank/DDBJ whole genome shotgun (WGS) entry which is preliminary data.</text>
</comment>
<dbReference type="GO" id="GO:0003677">
    <property type="term" value="F:DNA binding"/>
    <property type="evidence" value="ECO:0007669"/>
    <property type="project" value="UniProtKB-UniRule"/>
</dbReference>
<proteinExistence type="inferred from homology"/>
<gene>
    <name evidence="8" type="primary">priA</name>
    <name evidence="11" type="ORF">G1H11_19625</name>
</gene>
<evidence type="ECO:0000256" key="1">
    <source>
        <dbReference type="ARBA" id="ARBA00022515"/>
    </source>
</evidence>
<evidence type="ECO:0000256" key="8">
    <source>
        <dbReference type="HAMAP-Rule" id="MF_00983"/>
    </source>
</evidence>
<keyword evidence="1 8" id="KW-0639">Primosome</keyword>
<evidence type="ECO:0000256" key="3">
    <source>
        <dbReference type="ARBA" id="ARBA00022723"/>
    </source>
</evidence>
<dbReference type="GO" id="GO:0006269">
    <property type="term" value="P:DNA replication, synthesis of primer"/>
    <property type="evidence" value="ECO:0007669"/>
    <property type="project" value="UniProtKB-KW"/>
</dbReference>
<evidence type="ECO:0000256" key="7">
    <source>
        <dbReference type="ARBA" id="ARBA00023125"/>
    </source>
</evidence>
<keyword evidence="12" id="KW-1185">Reference proteome</keyword>
<dbReference type="Proteomes" id="UP000469185">
    <property type="component" value="Unassembled WGS sequence"/>
</dbReference>
<evidence type="ECO:0000313" key="11">
    <source>
        <dbReference type="EMBL" id="NED97511.1"/>
    </source>
</evidence>
<comment type="similarity">
    <text evidence="8">Belongs to the helicase family. PriA subfamily.</text>
</comment>
<dbReference type="Gene3D" id="3.40.1440.60">
    <property type="entry name" value="PriA, 3(prime) DNA-binding domain"/>
    <property type="match status" value="1"/>
</dbReference>
<feature type="compositionally biased region" description="Pro residues" evidence="9">
    <location>
        <begin position="119"/>
        <end position="129"/>
    </location>
</feature>
<feature type="binding site" evidence="8">
    <location>
        <position position="393"/>
    </location>
    <ligand>
        <name>Zn(2+)</name>
        <dbReference type="ChEBI" id="CHEBI:29105"/>
        <label>2</label>
    </ligand>
</feature>
<feature type="domain" description="Primosomal protein N' 3' DNA-binding" evidence="10">
    <location>
        <begin position="9"/>
        <end position="108"/>
    </location>
</feature>
<feature type="region of interest" description="Disordered" evidence="9">
    <location>
        <begin position="109"/>
        <end position="137"/>
    </location>
</feature>
<evidence type="ECO:0000256" key="6">
    <source>
        <dbReference type="ARBA" id="ARBA00022840"/>
    </source>
</evidence>
<keyword evidence="3 8" id="KW-0479">Metal-binding</keyword>
<keyword evidence="4 8" id="KW-0547">Nucleotide-binding</keyword>
<dbReference type="GO" id="GO:0005524">
    <property type="term" value="F:ATP binding"/>
    <property type="evidence" value="ECO:0007669"/>
    <property type="project" value="UniProtKB-UniRule"/>
</dbReference>
<dbReference type="GO" id="GO:0006270">
    <property type="term" value="P:DNA replication initiation"/>
    <property type="evidence" value="ECO:0007669"/>
    <property type="project" value="TreeGrafter"/>
</dbReference>
<evidence type="ECO:0000259" key="10">
    <source>
        <dbReference type="Pfam" id="PF17764"/>
    </source>
</evidence>
<organism evidence="11 12">
    <name type="scientific">Phytoactinopolyspora alkaliphila</name>
    <dbReference type="NCBI Taxonomy" id="1783498"/>
    <lineage>
        <taxon>Bacteria</taxon>
        <taxon>Bacillati</taxon>
        <taxon>Actinomycetota</taxon>
        <taxon>Actinomycetes</taxon>
        <taxon>Jiangellales</taxon>
        <taxon>Jiangellaceae</taxon>
        <taxon>Phytoactinopolyspora</taxon>
    </lineage>
</organism>
<feature type="binding site" evidence="8">
    <location>
        <position position="411"/>
    </location>
    <ligand>
        <name>Zn(2+)</name>
        <dbReference type="ChEBI" id="CHEBI:29105"/>
        <label>2</label>
    </ligand>
</feature>
<dbReference type="Pfam" id="PF17764">
    <property type="entry name" value="PriA_3primeBD"/>
    <property type="match status" value="1"/>
</dbReference>
<dbReference type="InterPro" id="IPR005259">
    <property type="entry name" value="PriA"/>
</dbReference>
<reference evidence="11 12" key="1">
    <citation type="submission" date="2020-02" db="EMBL/GenBank/DDBJ databases">
        <authorList>
            <person name="Li X.-J."/>
            <person name="Feng X.-M."/>
        </authorList>
    </citation>
    <scope>NUCLEOTIDE SEQUENCE [LARGE SCALE GENOMIC DNA]</scope>
    <source>
        <strain evidence="11 12">CGMCC 4.7225</strain>
    </source>
</reference>
<dbReference type="EMBL" id="JAAGOB010000012">
    <property type="protein sequence ID" value="NED97511.1"/>
    <property type="molecule type" value="Genomic_DNA"/>
</dbReference>
<dbReference type="Gene3D" id="3.40.50.300">
    <property type="entry name" value="P-loop containing nucleotide triphosphate hydrolases"/>
    <property type="match status" value="1"/>
</dbReference>
<dbReference type="InterPro" id="IPR027417">
    <property type="entry name" value="P-loop_NTPase"/>
</dbReference>
<sequence>MAEDAPVARVLVDIGLAHLDRPFDYLVPASMADGAVPGARVRVRFAGADHDGFIVERTDSSEHTGRLSPLRRLVSPEPVLTPQVAQLARAVADRYAGTVADVLRLAVPPRHARTEKEPSPAPTPAPSRPAPGGWADHRHGTALLDALADARAGARPPRAVWNPGPAAAWPDLLARLVATTVSGGRGAVVVVPDARDVARLDTALRDVMGEGRHIALEADAGLAERYRRWLRALRGSVRAVVGTRSAAFAPVANLGLVAIWDDGDDLFAEPRAPYPHTREVLLLRAHLAGAAAVVGAHARTAEAQQLVETGWARAVEPERSAVRARAPQIHTVGDEYEQHRDQAARSARLPSLAWRVARSGLQRGPVLVQVARAGYVPALACARCRTPARCSRCPGGLRLSEHGGAPTCERCSTPAPSWQCTECGHGRLRAAVVGLRRTVEELGRAFPGVQVWQSGAEAVTDTLGPEPRLVVATHGAEPEVTGGYASALLLDGTSMLNRQSLRAAEEALRRWLRAAALVRSRPGGGEIVVVADPGVPAVQALVRWDPAGFAARELAERAQLHFPPAARVAQLRGARGDIDELLRLAELPAGAQIAGPDQDGDTAQALVRVPRSSGTSLAAALRGAAGVRSARRSGEPVRIQIDPADL</sequence>
<dbReference type="AlphaFoldDB" id="A0A6N9YR23"/>
<dbReference type="PANTHER" id="PTHR30580">
    <property type="entry name" value="PRIMOSOMAL PROTEIN N"/>
    <property type="match status" value="1"/>
</dbReference>
<comment type="caution">
    <text evidence="8">As this protein does not have any detectable helicase domains, it probably does not have helicase activity.</text>
</comment>
<name>A0A6N9YR23_9ACTN</name>
<dbReference type="HAMAP" id="MF_00983">
    <property type="entry name" value="PriA"/>
    <property type="match status" value="1"/>
</dbReference>
<feature type="binding site" evidence="8">
    <location>
        <position position="420"/>
    </location>
    <ligand>
        <name>Zn(2+)</name>
        <dbReference type="ChEBI" id="CHEBI:29105"/>
        <label>1</label>
    </ligand>
</feature>
<dbReference type="InterPro" id="IPR042115">
    <property type="entry name" value="PriA_3primeBD_sf"/>
</dbReference>
<dbReference type="GO" id="GO:0006310">
    <property type="term" value="P:DNA recombination"/>
    <property type="evidence" value="ECO:0007669"/>
    <property type="project" value="InterPro"/>
</dbReference>
<evidence type="ECO:0000256" key="4">
    <source>
        <dbReference type="ARBA" id="ARBA00022741"/>
    </source>
</evidence>
<comment type="cofactor">
    <cofactor evidence="8">
        <name>Zn(2+)</name>
        <dbReference type="ChEBI" id="CHEBI:29105"/>
    </cofactor>
    <text evidence="8">Binds 2 zinc ions per subunit.</text>
</comment>
<keyword evidence="2 8" id="KW-0235">DNA replication</keyword>
<comment type="subunit">
    <text evidence="8">Component of the replication restart primosome.</text>
</comment>
<evidence type="ECO:0000256" key="2">
    <source>
        <dbReference type="ARBA" id="ARBA00022705"/>
    </source>
</evidence>
<feature type="binding site" evidence="8">
    <location>
        <position position="390"/>
    </location>
    <ligand>
        <name>Zn(2+)</name>
        <dbReference type="ChEBI" id="CHEBI:29105"/>
        <label>2</label>
    </ligand>
</feature>
<dbReference type="GO" id="GO:1990077">
    <property type="term" value="C:primosome complex"/>
    <property type="evidence" value="ECO:0007669"/>
    <property type="project" value="UniProtKB-UniRule"/>
</dbReference>
<feature type="binding site" evidence="8">
    <location>
        <position position="408"/>
    </location>
    <ligand>
        <name>Zn(2+)</name>
        <dbReference type="ChEBI" id="CHEBI:29105"/>
        <label>2</label>
    </ligand>
</feature>
<evidence type="ECO:0000256" key="9">
    <source>
        <dbReference type="SAM" id="MobiDB-lite"/>
    </source>
</evidence>
<dbReference type="RefSeq" id="WP_163820408.1">
    <property type="nucleotide sequence ID" value="NZ_JAAGOB010000012.1"/>
</dbReference>
<protein>
    <recommendedName>
        <fullName evidence="8">Probable replication restart protein PriA</fullName>
    </recommendedName>
    <alternativeName>
        <fullName evidence="8">Putative ATP-dependent DNA helicase PriA</fullName>
    </alternativeName>
</protein>
<feature type="binding site" evidence="8">
    <location>
        <position position="381"/>
    </location>
    <ligand>
        <name>Zn(2+)</name>
        <dbReference type="ChEBI" id="CHEBI:29105"/>
        <label>1</label>
    </ligand>
</feature>
<evidence type="ECO:0000313" key="12">
    <source>
        <dbReference type="Proteomes" id="UP000469185"/>
    </source>
</evidence>
<dbReference type="InterPro" id="IPR041222">
    <property type="entry name" value="PriA_3primeBD"/>
</dbReference>
<keyword evidence="5 8" id="KW-0862">Zinc</keyword>
<dbReference type="GO" id="GO:0043138">
    <property type="term" value="F:3'-5' DNA helicase activity"/>
    <property type="evidence" value="ECO:0007669"/>
    <property type="project" value="TreeGrafter"/>
</dbReference>
<feature type="binding site" evidence="8">
    <location>
        <position position="384"/>
    </location>
    <ligand>
        <name>Zn(2+)</name>
        <dbReference type="ChEBI" id="CHEBI:29105"/>
        <label>1</label>
    </ligand>
</feature>
<dbReference type="PANTHER" id="PTHR30580:SF0">
    <property type="entry name" value="PRIMOSOMAL PROTEIN N"/>
    <property type="match status" value="1"/>
</dbReference>
<dbReference type="GO" id="GO:0006302">
    <property type="term" value="P:double-strand break repair"/>
    <property type="evidence" value="ECO:0007669"/>
    <property type="project" value="InterPro"/>
</dbReference>
<evidence type="ECO:0000256" key="5">
    <source>
        <dbReference type="ARBA" id="ARBA00022833"/>
    </source>
</evidence>
<accession>A0A6N9YR23</accession>
<dbReference type="GO" id="GO:0008270">
    <property type="term" value="F:zinc ion binding"/>
    <property type="evidence" value="ECO:0007669"/>
    <property type="project" value="UniProtKB-UniRule"/>
</dbReference>
<keyword evidence="6 8" id="KW-0067">ATP-binding</keyword>
<comment type="function">
    <text evidence="8">Initiates the restart of stalled replication forks, which reloads the replicative helicase on sites other than the origin of replication. Recognizes and binds to abandoned replication forks and remodels them to uncover a helicase loading site. Promotes assembly of the primosome at these replication forks.</text>
</comment>